<accession>A0ABT8K4Q6</accession>
<dbReference type="PANTHER" id="PTHR45867:SF3">
    <property type="entry name" value="ACID PHOSPHATASE TYPE 7"/>
    <property type="match status" value="1"/>
</dbReference>
<dbReference type="PANTHER" id="PTHR45867">
    <property type="entry name" value="PURPLE ACID PHOSPHATASE"/>
    <property type="match status" value="1"/>
</dbReference>
<feature type="compositionally biased region" description="Pro residues" evidence="4">
    <location>
        <begin position="424"/>
        <end position="434"/>
    </location>
</feature>
<evidence type="ECO:0000259" key="6">
    <source>
        <dbReference type="PROSITE" id="PS51762"/>
    </source>
</evidence>
<dbReference type="PROSITE" id="PS51257">
    <property type="entry name" value="PROKAR_LIPOPROTEIN"/>
    <property type="match status" value="1"/>
</dbReference>
<comment type="caution">
    <text evidence="7">The sequence shown here is derived from an EMBL/GenBank/DDBJ whole genome shotgun (WGS) entry which is preliminary data.</text>
</comment>
<dbReference type="RefSeq" id="WP_301229448.1">
    <property type="nucleotide sequence ID" value="NZ_JAROCG010000002.1"/>
</dbReference>
<dbReference type="SUPFAM" id="SSF49899">
    <property type="entry name" value="Concanavalin A-like lectins/glucanases"/>
    <property type="match status" value="1"/>
</dbReference>
<dbReference type="Pfam" id="PF24517">
    <property type="entry name" value="CBM96"/>
    <property type="match status" value="1"/>
</dbReference>
<organism evidence="7 8">
    <name type="scientific">Arthrobacter burdickii</name>
    <dbReference type="NCBI Taxonomy" id="3035920"/>
    <lineage>
        <taxon>Bacteria</taxon>
        <taxon>Bacillati</taxon>
        <taxon>Actinomycetota</taxon>
        <taxon>Actinomycetes</taxon>
        <taxon>Micrococcales</taxon>
        <taxon>Micrococcaceae</taxon>
        <taxon>Arthrobacter</taxon>
    </lineage>
</organism>
<dbReference type="Gene3D" id="3.60.21.10">
    <property type="match status" value="1"/>
</dbReference>
<dbReference type="SUPFAM" id="SSF56300">
    <property type="entry name" value="Metallo-dependent phosphatases"/>
    <property type="match status" value="1"/>
</dbReference>
<protein>
    <submittedName>
        <fullName evidence="7">DNRLRE domain-containing protein</fullName>
    </submittedName>
</protein>
<dbReference type="PROSITE" id="PS51762">
    <property type="entry name" value="GH16_2"/>
    <property type="match status" value="1"/>
</dbReference>
<dbReference type="Pfam" id="PF00722">
    <property type="entry name" value="Glyco_hydro_16"/>
    <property type="match status" value="1"/>
</dbReference>
<dbReference type="InterPro" id="IPR029052">
    <property type="entry name" value="Metallo-depent_PP-like"/>
</dbReference>
<evidence type="ECO:0000256" key="1">
    <source>
        <dbReference type="ARBA" id="ARBA00004613"/>
    </source>
</evidence>
<evidence type="ECO:0000256" key="5">
    <source>
        <dbReference type="SAM" id="SignalP"/>
    </source>
</evidence>
<keyword evidence="2" id="KW-0964">Secreted</keyword>
<evidence type="ECO:0000313" key="7">
    <source>
        <dbReference type="EMBL" id="MDN4612426.1"/>
    </source>
</evidence>
<comment type="subcellular location">
    <subcellularLocation>
        <location evidence="1">Secreted</location>
    </subcellularLocation>
</comment>
<dbReference type="InterPro" id="IPR000757">
    <property type="entry name" value="Beta-glucanase-like"/>
</dbReference>
<dbReference type="EMBL" id="JAROCG010000002">
    <property type="protein sequence ID" value="MDN4612426.1"/>
    <property type="molecule type" value="Genomic_DNA"/>
</dbReference>
<gene>
    <name evidence="7" type="ORF">P5G52_16270</name>
</gene>
<evidence type="ECO:0000313" key="8">
    <source>
        <dbReference type="Proteomes" id="UP001174209"/>
    </source>
</evidence>
<dbReference type="NCBIfam" id="NF033679">
    <property type="entry name" value="DNRLRE_dom"/>
    <property type="match status" value="1"/>
</dbReference>
<proteinExistence type="predicted"/>
<feature type="chain" id="PRO_5047453273" evidence="5">
    <location>
        <begin position="21"/>
        <end position="744"/>
    </location>
</feature>
<dbReference type="InterPro" id="IPR055372">
    <property type="entry name" value="CBM96"/>
</dbReference>
<dbReference type="Proteomes" id="UP001174209">
    <property type="component" value="Unassembled WGS sequence"/>
</dbReference>
<name>A0ABT8K4Q6_9MICC</name>
<evidence type="ECO:0000256" key="2">
    <source>
        <dbReference type="ARBA" id="ARBA00022525"/>
    </source>
</evidence>
<feature type="compositionally biased region" description="Polar residues" evidence="4">
    <location>
        <begin position="449"/>
        <end position="463"/>
    </location>
</feature>
<dbReference type="CDD" id="cd00413">
    <property type="entry name" value="Glyco_hydrolase_16"/>
    <property type="match status" value="1"/>
</dbReference>
<evidence type="ECO:0000256" key="4">
    <source>
        <dbReference type="SAM" id="MobiDB-lite"/>
    </source>
</evidence>
<dbReference type="Gene3D" id="2.60.120.200">
    <property type="match status" value="1"/>
</dbReference>
<feature type="signal peptide" evidence="5">
    <location>
        <begin position="1"/>
        <end position="20"/>
    </location>
</feature>
<feature type="region of interest" description="Disordered" evidence="4">
    <location>
        <begin position="418"/>
        <end position="463"/>
    </location>
</feature>
<reference evidence="7" key="1">
    <citation type="submission" date="2023-06" db="EMBL/GenBank/DDBJ databases">
        <title>MT1 and MT2 Draft Genomes of Novel Species.</title>
        <authorList>
            <person name="Venkateswaran K."/>
        </authorList>
    </citation>
    <scope>NUCLEOTIDE SEQUENCE</scope>
    <source>
        <strain evidence="7">IIF3SC-B10</strain>
    </source>
</reference>
<keyword evidence="3 5" id="KW-0732">Signal</keyword>
<evidence type="ECO:0000256" key="3">
    <source>
        <dbReference type="ARBA" id="ARBA00022729"/>
    </source>
</evidence>
<sequence>MRKLLTVVALSALVATGCSAPTFEGTRAAVSAPVSIAPVADTYVQADFPTTNYGNSVRWSTEGRNSMRRNALLKFNVVVPAGERIVSARLRAYSEASATATEFVNVHKTTGDWTETGVTWNNAPASGTWLGKAGGFAGSSWVEWDVTAATVAGANNFKLESGAQKWIGFKSDESPDPALRPKLVITTEPTGTTPTTPPHPLTGDGTTAASTQNWGPVVAGDEFNYTGAPDAAKWSVYNSAGHAGKGLRSPAQVTVDGTKAVLTGTPDGTTAGMSAKFANQMYGRWEVRAAGSGDDEYHMVSILWPDSGNWPCDGEVDFAETTGDWNVIKFFNHYSCDNLQTSGSKALDVSQFHNYAVDWSPAGIVGYVDGVKWFEDKTPGHQPPGPMHQTLQLDWFPNSSANGAGEMRVDWVRVHNPATITQPTPTPTPTPPPSTGGSFDFAAVGDMNPSGNTSTTSASGKNASSIKAGLADGTLDNFIGIGDFQYSAGNCTNSSYTGDTFAKWEAAGWGPVKAKTLWTAGPNHDHQPGRNAEFDKWMDGACGSTAKSATSTDPTRTNAKGSGTAAGFQAAHEWYSVDRGNWHILFAPTGAWSYNATRAQAMTAEIDANLAAAKARGKHLAVVYHDPYFTSNTASHSRFTEAKPWIDVFHKNRVKVLLSGSQHNYERTCPVNNADQCTTDGMQQFQVSTGGIGLRAFTSSPAYVQKRFSDTWGHLRMSLNDNGSYTWRFVGVHGGTGTDSGSRQ</sequence>
<keyword evidence="8" id="KW-1185">Reference proteome</keyword>
<feature type="domain" description="GH16" evidence="6">
    <location>
        <begin position="210"/>
        <end position="420"/>
    </location>
</feature>
<dbReference type="InterPro" id="IPR013320">
    <property type="entry name" value="ConA-like_dom_sf"/>
</dbReference>